<proteinExistence type="predicted"/>
<accession>A0ABR9H8Z6</accession>
<evidence type="ECO:0000313" key="2">
    <source>
        <dbReference type="EMBL" id="MBE1427018.1"/>
    </source>
</evidence>
<feature type="region of interest" description="Disordered" evidence="1">
    <location>
        <begin position="82"/>
        <end position="152"/>
    </location>
</feature>
<evidence type="ECO:0000313" key="3">
    <source>
        <dbReference type="Proteomes" id="UP000639010"/>
    </source>
</evidence>
<evidence type="ECO:0000256" key="1">
    <source>
        <dbReference type="SAM" id="MobiDB-lite"/>
    </source>
</evidence>
<comment type="caution">
    <text evidence="2">The sequence shown here is derived from an EMBL/GenBank/DDBJ whole genome shotgun (WGS) entry which is preliminary data.</text>
</comment>
<dbReference type="Proteomes" id="UP000639010">
    <property type="component" value="Unassembled WGS sequence"/>
</dbReference>
<dbReference type="EMBL" id="JADBGG010000041">
    <property type="protein sequence ID" value="MBE1427018.1"/>
    <property type="molecule type" value="Genomic_DNA"/>
</dbReference>
<protein>
    <submittedName>
        <fullName evidence="2">Uncharacterized protein</fullName>
    </submittedName>
</protein>
<feature type="compositionally biased region" description="Basic and acidic residues" evidence="1">
    <location>
        <begin position="82"/>
        <end position="111"/>
    </location>
</feature>
<name>A0ABR9H8Z6_9BACT</name>
<sequence>MENNQIFEAIQGLFLRPEWTERAMDPERAKIDLVLYVANGGNVTIAGMARRWGMPRTSARRVIQTAAALVPWLDACVTSPKNDHTPIHDTDHVDTCTDTKKDCPADARKQDSANAQSDFMDSMMDVQSDCPSDSPEAGPENDQPGERGDGGDIEALETLLDSMATTESVVDPEEITIEGRAMALARRAWEIMPDNVKARVDHDFDAYWQQSKSQHIRAAANA</sequence>
<dbReference type="RefSeq" id="WP_192624840.1">
    <property type="nucleotide sequence ID" value="NZ_JADBGG010000041.1"/>
</dbReference>
<reference evidence="2 3" key="1">
    <citation type="submission" date="2020-10" db="EMBL/GenBank/DDBJ databases">
        <title>Genomic Encyclopedia of Type Strains, Phase IV (KMG-IV): sequencing the most valuable type-strain genomes for metagenomic binning, comparative biology and taxonomic classification.</title>
        <authorList>
            <person name="Goeker M."/>
        </authorList>
    </citation>
    <scope>NUCLEOTIDE SEQUENCE [LARGE SCALE GENOMIC DNA]</scope>
    <source>
        <strain evidence="2 3">DSM 4194</strain>
    </source>
</reference>
<gene>
    <name evidence="2" type="ORF">H4684_003702</name>
</gene>
<keyword evidence="3" id="KW-1185">Reference proteome</keyword>
<organism evidence="2 3">
    <name type="scientific">Desulfomicrobium macestii</name>
    <dbReference type="NCBI Taxonomy" id="90731"/>
    <lineage>
        <taxon>Bacteria</taxon>
        <taxon>Pseudomonadati</taxon>
        <taxon>Thermodesulfobacteriota</taxon>
        <taxon>Desulfovibrionia</taxon>
        <taxon>Desulfovibrionales</taxon>
        <taxon>Desulfomicrobiaceae</taxon>
        <taxon>Desulfomicrobium</taxon>
    </lineage>
</organism>